<dbReference type="GO" id="GO:0003676">
    <property type="term" value="F:nucleic acid binding"/>
    <property type="evidence" value="ECO:0007669"/>
    <property type="project" value="InterPro"/>
</dbReference>
<accession>A0A3N4JUR5</accession>
<evidence type="ECO:0000256" key="1">
    <source>
        <dbReference type="SAM" id="SignalP"/>
    </source>
</evidence>
<dbReference type="EMBL" id="ML120404">
    <property type="protein sequence ID" value="RPA97444.1"/>
    <property type="molecule type" value="Genomic_DNA"/>
</dbReference>
<dbReference type="AlphaFoldDB" id="A0A3N4JUR5"/>
<evidence type="ECO:0000313" key="3">
    <source>
        <dbReference type="Proteomes" id="UP000276215"/>
    </source>
</evidence>
<reference evidence="2 3" key="1">
    <citation type="journal article" date="2018" name="Nat. Ecol. Evol.">
        <title>Pezizomycetes genomes reveal the molecular basis of ectomycorrhizal truffle lifestyle.</title>
        <authorList>
            <person name="Murat C."/>
            <person name="Payen T."/>
            <person name="Noel B."/>
            <person name="Kuo A."/>
            <person name="Morin E."/>
            <person name="Chen J."/>
            <person name="Kohler A."/>
            <person name="Krizsan K."/>
            <person name="Balestrini R."/>
            <person name="Da Silva C."/>
            <person name="Montanini B."/>
            <person name="Hainaut M."/>
            <person name="Levati E."/>
            <person name="Barry K.W."/>
            <person name="Belfiori B."/>
            <person name="Cichocki N."/>
            <person name="Clum A."/>
            <person name="Dockter R.B."/>
            <person name="Fauchery L."/>
            <person name="Guy J."/>
            <person name="Iotti M."/>
            <person name="Le Tacon F."/>
            <person name="Lindquist E.A."/>
            <person name="Lipzen A."/>
            <person name="Malagnac F."/>
            <person name="Mello A."/>
            <person name="Molinier V."/>
            <person name="Miyauchi S."/>
            <person name="Poulain J."/>
            <person name="Riccioni C."/>
            <person name="Rubini A."/>
            <person name="Sitrit Y."/>
            <person name="Splivallo R."/>
            <person name="Traeger S."/>
            <person name="Wang M."/>
            <person name="Zifcakova L."/>
            <person name="Wipf D."/>
            <person name="Zambonelli A."/>
            <person name="Paolocci F."/>
            <person name="Nowrousian M."/>
            <person name="Ottonello S."/>
            <person name="Baldrian P."/>
            <person name="Spatafora J.W."/>
            <person name="Henrissat B."/>
            <person name="Nagy L.G."/>
            <person name="Aury J.M."/>
            <person name="Wincker P."/>
            <person name="Grigoriev I.V."/>
            <person name="Bonfante P."/>
            <person name="Martin F.M."/>
        </authorList>
    </citation>
    <scope>NUCLEOTIDE SEQUENCE [LARGE SCALE GENOMIC DNA]</scope>
    <source>
        <strain evidence="2 3">120613-1</strain>
    </source>
</reference>
<sequence>YWCQHWVHWTIAHWHAAVWLDETQVEYTGTYQPGRKVRRRDEEEVLEKHLVPSFKSGRISVSCWAAVIHGSQTPLV</sequence>
<feature type="signal peptide" evidence="1">
    <location>
        <begin position="1"/>
        <end position="20"/>
    </location>
</feature>
<protein>
    <recommendedName>
        <fullName evidence="4">Tc1-like transposase DDE domain-containing protein</fullName>
    </recommendedName>
</protein>
<keyword evidence="1" id="KW-0732">Signal</keyword>
<feature type="non-terminal residue" evidence="2">
    <location>
        <position position="1"/>
    </location>
</feature>
<evidence type="ECO:0008006" key="4">
    <source>
        <dbReference type="Google" id="ProtNLM"/>
    </source>
</evidence>
<proteinExistence type="predicted"/>
<name>A0A3N4JUR5_9PEZI</name>
<keyword evidence="3" id="KW-1185">Reference proteome</keyword>
<feature type="chain" id="PRO_5017999635" description="Tc1-like transposase DDE domain-containing protein" evidence="1">
    <location>
        <begin position="21"/>
        <end position="76"/>
    </location>
</feature>
<dbReference type="Proteomes" id="UP000276215">
    <property type="component" value="Unassembled WGS sequence"/>
</dbReference>
<feature type="non-terminal residue" evidence="2">
    <location>
        <position position="76"/>
    </location>
</feature>
<dbReference type="Gene3D" id="3.30.420.10">
    <property type="entry name" value="Ribonuclease H-like superfamily/Ribonuclease H"/>
    <property type="match status" value="1"/>
</dbReference>
<evidence type="ECO:0000313" key="2">
    <source>
        <dbReference type="EMBL" id="RPA97444.1"/>
    </source>
</evidence>
<dbReference type="InterPro" id="IPR036397">
    <property type="entry name" value="RNaseH_sf"/>
</dbReference>
<gene>
    <name evidence="2" type="ORF">L873DRAFT_1742036</name>
</gene>
<organism evidence="2 3">
    <name type="scientific">Choiromyces venosus 120613-1</name>
    <dbReference type="NCBI Taxonomy" id="1336337"/>
    <lineage>
        <taxon>Eukaryota</taxon>
        <taxon>Fungi</taxon>
        <taxon>Dikarya</taxon>
        <taxon>Ascomycota</taxon>
        <taxon>Pezizomycotina</taxon>
        <taxon>Pezizomycetes</taxon>
        <taxon>Pezizales</taxon>
        <taxon>Tuberaceae</taxon>
        <taxon>Choiromyces</taxon>
    </lineage>
</organism>